<dbReference type="RefSeq" id="WP_099034070.1">
    <property type="nucleotide sequence ID" value="NZ_BMGJ01000003.1"/>
</dbReference>
<dbReference type="Pfam" id="PF18765">
    <property type="entry name" value="Polbeta"/>
    <property type="match status" value="1"/>
</dbReference>
<dbReference type="InterPro" id="IPR043519">
    <property type="entry name" value="NT_sf"/>
</dbReference>
<gene>
    <name evidence="2" type="ORF">GCM10011357_11480</name>
</gene>
<accession>A0ABQ1R7T5</accession>
<dbReference type="SUPFAM" id="SSF81301">
    <property type="entry name" value="Nucleotidyltransferase"/>
    <property type="match status" value="1"/>
</dbReference>
<evidence type="ECO:0000259" key="1">
    <source>
        <dbReference type="Pfam" id="PF18765"/>
    </source>
</evidence>
<reference evidence="3" key="1">
    <citation type="journal article" date="2019" name="Int. J. Syst. Evol. Microbiol.">
        <title>The Global Catalogue of Microorganisms (GCM) 10K type strain sequencing project: providing services to taxonomists for standard genome sequencing and annotation.</title>
        <authorList>
            <consortium name="The Broad Institute Genomics Platform"/>
            <consortium name="The Broad Institute Genome Sequencing Center for Infectious Disease"/>
            <person name="Wu L."/>
            <person name="Ma J."/>
        </authorList>
    </citation>
    <scope>NUCLEOTIDE SEQUENCE [LARGE SCALE GENOMIC DNA]</scope>
    <source>
        <strain evidence="3">CGMCC 1.12923</strain>
    </source>
</reference>
<feature type="domain" description="Polymerase beta nucleotidyltransferase" evidence="1">
    <location>
        <begin position="15"/>
        <end position="104"/>
    </location>
</feature>
<sequence length="120" mass="13527">MVIQQSGLSDTVEFQLKEVFSRFPAVNKVLLFGSRASNNFKPYSDIDLAVCGSRLSEEDFTHLWNELDALPLAFKLDVLHLDTLTNTSLKQKILAEGTLFYQHSSQTTSADTVIPKCFQR</sequence>
<proteinExistence type="predicted"/>
<organism evidence="2 3">
    <name type="scientific">Lacimicrobium alkaliphilum</name>
    <dbReference type="NCBI Taxonomy" id="1526571"/>
    <lineage>
        <taxon>Bacteria</taxon>
        <taxon>Pseudomonadati</taxon>
        <taxon>Pseudomonadota</taxon>
        <taxon>Gammaproteobacteria</taxon>
        <taxon>Alteromonadales</taxon>
        <taxon>Alteromonadaceae</taxon>
        <taxon>Lacimicrobium</taxon>
    </lineage>
</organism>
<evidence type="ECO:0000313" key="2">
    <source>
        <dbReference type="EMBL" id="GGD57790.1"/>
    </source>
</evidence>
<comment type="caution">
    <text evidence="2">The sequence shown here is derived from an EMBL/GenBank/DDBJ whole genome shotgun (WGS) entry which is preliminary data.</text>
</comment>
<name>A0ABQ1R7T5_9ALTE</name>
<dbReference type="InterPro" id="IPR041633">
    <property type="entry name" value="Polbeta"/>
</dbReference>
<evidence type="ECO:0000313" key="3">
    <source>
        <dbReference type="Proteomes" id="UP000614272"/>
    </source>
</evidence>
<dbReference type="Gene3D" id="3.30.460.10">
    <property type="entry name" value="Beta Polymerase, domain 2"/>
    <property type="match status" value="1"/>
</dbReference>
<keyword evidence="3" id="KW-1185">Reference proteome</keyword>
<dbReference type="EMBL" id="BMGJ01000003">
    <property type="protein sequence ID" value="GGD57790.1"/>
    <property type="molecule type" value="Genomic_DNA"/>
</dbReference>
<protein>
    <recommendedName>
        <fullName evidence="1">Polymerase beta nucleotidyltransferase domain-containing protein</fullName>
    </recommendedName>
</protein>
<dbReference type="CDD" id="cd05403">
    <property type="entry name" value="NT_KNTase_like"/>
    <property type="match status" value="1"/>
</dbReference>
<dbReference type="Proteomes" id="UP000614272">
    <property type="component" value="Unassembled WGS sequence"/>
</dbReference>